<dbReference type="Proteomes" id="UP001295423">
    <property type="component" value="Unassembled WGS sequence"/>
</dbReference>
<dbReference type="EMBL" id="CAKOGP040002049">
    <property type="protein sequence ID" value="CAJ1960190.1"/>
    <property type="molecule type" value="Genomic_DNA"/>
</dbReference>
<accession>A0AAD2G2I6</accession>
<evidence type="ECO:0000256" key="1">
    <source>
        <dbReference type="SAM" id="MobiDB-lite"/>
    </source>
</evidence>
<sequence>KHPGSHQATYQRNLRGYPIDGIFATPDVPILAAGYYPFDEHVASDHRGLWIDFDLNSLLGGHKPTKSTHVPRRLVMHNKRVVQRYVQLAEQGYLRYNIPGCLSTLGFDVARQQGGITNSQGVRFDWIHADAYTVRRLGEQNCRKLSMGGAEWSPQGQSIRDRITLWRLLLKGRRQCRVSSRKVRRLLLKTNEPLAWKLTTADLEAHLTQDLGRYREAKRGLTSKWRKAQVTTRTQSIAKVRHKTASQQERYHHLRSMKQREETRRRRKARSSGLSGGLRAIQVEMEDSSGNCRLQTITDPTSVEDGWMQENRARYQQTQTPHSTPPMSEPLYTMFTGPDADNNQQLLLEGKLPIPGGLAYPTQAFLCHCRLHDSYRPRPFPLTVKEHVDFWSCTPENKGLEPHGLHNDHFKAGALSELLASCDTAFWDIPLWSGHVPELWKNLMNFAIEKKPGDFRPQGMRTIQLFNSEAQANYKKAGRAAMKNAEEDDIIPKGQCGSRKQHQSIDLALSKRLIWDLLILERRSSGWITNDAKSCFDRIVDWVAKTALRRFGLPVPVTNLMFDILATAKHRVRTGFGDSDRT</sequence>
<proteinExistence type="predicted"/>
<evidence type="ECO:0000313" key="3">
    <source>
        <dbReference type="Proteomes" id="UP001295423"/>
    </source>
</evidence>
<name>A0AAD2G2I6_9STRA</name>
<organism evidence="2 3">
    <name type="scientific">Cylindrotheca closterium</name>
    <dbReference type="NCBI Taxonomy" id="2856"/>
    <lineage>
        <taxon>Eukaryota</taxon>
        <taxon>Sar</taxon>
        <taxon>Stramenopiles</taxon>
        <taxon>Ochrophyta</taxon>
        <taxon>Bacillariophyta</taxon>
        <taxon>Bacillariophyceae</taxon>
        <taxon>Bacillariophycidae</taxon>
        <taxon>Bacillariales</taxon>
        <taxon>Bacillariaceae</taxon>
        <taxon>Cylindrotheca</taxon>
    </lineage>
</organism>
<reference evidence="2" key="1">
    <citation type="submission" date="2023-08" db="EMBL/GenBank/DDBJ databases">
        <authorList>
            <person name="Audoor S."/>
            <person name="Bilcke G."/>
        </authorList>
    </citation>
    <scope>NUCLEOTIDE SEQUENCE</scope>
</reference>
<keyword evidence="3" id="KW-1185">Reference proteome</keyword>
<feature type="non-terminal residue" evidence="2">
    <location>
        <position position="1"/>
    </location>
</feature>
<protein>
    <submittedName>
        <fullName evidence="2">Uncharacterized protein</fullName>
    </submittedName>
</protein>
<evidence type="ECO:0000313" key="2">
    <source>
        <dbReference type="EMBL" id="CAJ1960190.1"/>
    </source>
</evidence>
<comment type="caution">
    <text evidence="2">The sequence shown here is derived from an EMBL/GenBank/DDBJ whole genome shotgun (WGS) entry which is preliminary data.</text>
</comment>
<gene>
    <name evidence="2" type="ORF">CYCCA115_LOCUS18606</name>
</gene>
<feature type="region of interest" description="Disordered" evidence="1">
    <location>
        <begin position="233"/>
        <end position="275"/>
    </location>
</feature>
<dbReference type="AlphaFoldDB" id="A0AAD2G2I6"/>